<dbReference type="Pfam" id="PF00370">
    <property type="entry name" value="FGGY_N"/>
    <property type="match status" value="1"/>
</dbReference>
<comment type="catalytic activity">
    <reaction evidence="10">
        <text>glycerol + ATP = sn-glycerol 3-phosphate + ADP + H(+)</text>
        <dbReference type="Rhea" id="RHEA:21644"/>
        <dbReference type="ChEBI" id="CHEBI:15378"/>
        <dbReference type="ChEBI" id="CHEBI:17754"/>
        <dbReference type="ChEBI" id="CHEBI:30616"/>
        <dbReference type="ChEBI" id="CHEBI:57597"/>
        <dbReference type="ChEBI" id="CHEBI:456216"/>
        <dbReference type="EC" id="2.7.1.30"/>
    </reaction>
</comment>
<dbReference type="GO" id="GO:0046167">
    <property type="term" value="P:glycerol-3-phosphate biosynthetic process"/>
    <property type="evidence" value="ECO:0007669"/>
    <property type="project" value="TreeGrafter"/>
</dbReference>
<dbReference type="InterPro" id="IPR042018">
    <property type="entry name" value="GK1-3_metazoan-type"/>
</dbReference>
<dbReference type="PANTHER" id="PTHR10196:SF69">
    <property type="entry name" value="GLYCEROL KINASE"/>
    <property type="match status" value="1"/>
</dbReference>
<dbReference type="Pfam" id="PF02782">
    <property type="entry name" value="FGGY_C"/>
    <property type="match status" value="1"/>
</dbReference>
<dbReference type="InterPro" id="IPR043129">
    <property type="entry name" value="ATPase_NBD"/>
</dbReference>
<dbReference type="GO" id="GO:0006641">
    <property type="term" value="P:triglyceride metabolic process"/>
    <property type="evidence" value="ECO:0007669"/>
    <property type="project" value="TreeGrafter"/>
</dbReference>
<dbReference type="InterPro" id="IPR005999">
    <property type="entry name" value="Glycerol_kin"/>
</dbReference>
<feature type="domain" description="Carbohydrate kinase FGGY N-terminal" evidence="12">
    <location>
        <begin position="5"/>
        <end position="271"/>
    </location>
</feature>
<evidence type="ECO:0000256" key="7">
    <source>
        <dbReference type="ARBA" id="ARBA00022798"/>
    </source>
</evidence>
<dbReference type="GO" id="GO:0005739">
    <property type="term" value="C:mitochondrion"/>
    <property type="evidence" value="ECO:0007669"/>
    <property type="project" value="TreeGrafter"/>
</dbReference>
<keyword evidence="7" id="KW-0319">Glycerol metabolism</keyword>
<proteinExistence type="inferred from homology"/>
<organism evidence="14 15">
    <name type="scientific">Meloidogyne javanica</name>
    <name type="common">Root-knot nematode worm</name>
    <dbReference type="NCBI Taxonomy" id="6303"/>
    <lineage>
        <taxon>Eukaryota</taxon>
        <taxon>Metazoa</taxon>
        <taxon>Ecdysozoa</taxon>
        <taxon>Nematoda</taxon>
        <taxon>Chromadorea</taxon>
        <taxon>Rhabditida</taxon>
        <taxon>Tylenchina</taxon>
        <taxon>Tylenchomorpha</taxon>
        <taxon>Tylenchoidea</taxon>
        <taxon>Meloidogynidae</taxon>
        <taxon>Meloidogyninae</taxon>
        <taxon>Meloidogyne</taxon>
        <taxon>Meloidogyne incognita group</taxon>
    </lineage>
</organism>
<dbReference type="FunFam" id="3.30.420.40:FF:000108">
    <property type="entry name" value="Glycerol kinase, glycosomal"/>
    <property type="match status" value="1"/>
</dbReference>
<dbReference type="CDD" id="cd07792">
    <property type="entry name" value="ASKHA_NBD_FGGY_GK1-3-like"/>
    <property type="match status" value="1"/>
</dbReference>
<evidence type="ECO:0000256" key="3">
    <source>
        <dbReference type="ARBA" id="ARBA00012099"/>
    </source>
</evidence>
<dbReference type="EC" id="2.7.1.30" evidence="3"/>
<dbReference type="NCBIfam" id="TIGR01311">
    <property type="entry name" value="glycerol_kin"/>
    <property type="match status" value="1"/>
</dbReference>
<dbReference type="PANTHER" id="PTHR10196">
    <property type="entry name" value="SUGAR KINASE"/>
    <property type="match status" value="1"/>
</dbReference>
<evidence type="ECO:0000256" key="10">
    <source>
        <dbReference type="ARBA" id="ARBA00052101"/>
    </source>
</evidence>
<evidence type="ECO:0000313" key="15">
    <source>
        <dbReference type="WBParaSite" id="scaffold2334_cov190.g4682"/>
    </source>
</evidence>
<keyword evidence="8" id="KW-0067">ATP-binding</keyword>
<dbReference type="InterPro" id="IPR018483">
    <property type="entry name" value="Carb_kinase_FGGY_CS"/>
</dbReference>
<dbReference type="WBParaSite" id="scaffold2334_cov190.g4682">
    <property type="protein sequence ID" value="scaffold2334_cov190.g4682"/>
    <property type="gene ID" value="scaffold2334_cov190.g4682"/>
</dbReference>
<protein>
    <recommendedName>
        <fullName evidence="11">Probable glycerol kinase</fullName>
        <ecNumber evidence="3">2.7.1.30</ecNumber>
    </recommendedName>
    <alternativeName>
        <fullName evidence="9">ATP:glycerol 3-phosphotransferase</fullName>
    </alternativeName>
</protein>
<evidence type="ECO:0000256" key="1">
    <source>
        <dbReference type="ARBA" id="ARBA00005190"/>
    </source>
</evidence>
<dbReference type="AlphaFoldDB" id="A0A915M2P4"/>
<dbReference type="PROSITE" id="PS00933">
    <property type="entry name" value="FGGY_KINASES_1"/>
    <property type="match status" value="1"/>
</dbReference>
<dbReference type="GO" id="GO:0004370">
    <property type="term" value="F:glycerol kinase activity"/>
    <property type="evidence" value="ECO:0007669"/>
    <property type="project" value="UniProtKB-EC"/>
</dbReference>
<evidence type="ECO:0000256" key="11">
    <source>
        <dbReference type="ARBA" id="ARBA00071571"/>
    </source>
</evidence>
<comment type="pathway">
    <text evidence="1">Polyol metabolism; glycerol degradation via glycerol kinase pathway; sn-glycerol 3-phosphate from glycerol: step 1/1.</text>
</comment>
<dbReference type="Gene3D" id="3.30.420.40">
    <property type="match status" value="2"/>
</dbReference>
<name>A0A915M2P4_MELJA</name>
<dbReference type="GO" id="GO:0006071">
    <property type="term" value="P:glycerol metabolic process"/>
    <property type="evidence" value="ECO:0007669"/>
    <property type="project" value="UniProtKB-KW"/>
</dbReference>
<evidence type="ECO:0000256" key="4">
    <source>
        <dbReference type="ARBA" id="ARBA00022679"/>
    </source>
</evidence>
<feature type="domain" description="Carbohydrate kinase FGGY C-terminal" evidence="13">
    <location>
        <begin position="281"/>
        <end position="471"/>
    </location>
</feature>
<dbReference type="InterPro" id="IPR000577">
    <property type="entry name" value="Carb_kinase_FGGY"/>
</dbReference>
<evidence type="ECO:0000313" key="14">
    <source>
        <dbReference type="Proteomes" id="UP000887561"/>
    </source>
</evidence>
<keyword evidence="5" id="KW-0547">Nucleotide-binding</keyword>
<reference evidence="15" key="1">
    <citation type="submission" date="2022-11" db="UniProtKB">
        <authorList>
            <consortium name="WormBaseParasite"/>
        </authorList>
    </citation>
    <scope>IDENTIFICATION</scope>
</reference>
<keyword evidence="6" id="KW-0418">Kinase</keyword>
<evidence type="ECO:0000256" key="5">
    <source>
        <dbReference type="ARBA" id="ARBA00022741"/>
    </source>
</evidence>
<dbReference type="GO" id="GO:0005524">
    <property type="term" value="F:ATP binding"/>
    <property type="evidence" value="ECO:0007669"/>
    <property type="project" value="UniProtKB-KW"/>
</dbReference>
<dbReference type="NCBIfam" id="NF000756">
    <property type="entry name" value="PRK00047.1"/>
    <property type="match status" value="1"/>
</dbReference>
<evidence type="ECO:0000256" key="8">
    <source>
        <dbReference type="ARBA" id="ARBA00022840"/>
    </source>
</evidence>
<keyword evidence="14" id="KW-1185">Reference proteome</keyword>
<evidence type="ECO:0000259" key="13">
    <source>
        <dbReference type="Pfam" id="PF02782"/>
    </source>
</evidence>
<accession>A0A915M2P4</accession>
<comment type="similarity">
    <text evidence="2">Belongs to the FGGY kinase family.</text>
</comment>
<dbReference type="InterPro" id="IPR018485">
    <property type="entry name" value="FGGY_C"/>
</dbReference>
<dbReference type="Proteomes" id="UP000887561">
    <property type="component" value="Unplaced"/>
</dbReference>
<evidence type="ECO:0000256" key="6">
    <source>
        <dbReference type="ARBA" id="ARBA00022777"/>
    </source>
</evidence>
<dbReference type="InterPro" id="IPR018484">
    <property type="entry name" value="FGGY_N"/>
</dbReference>
<evidence type="ECO:0000256" key="9">
    <source>
        <dbReference type="ARBA" id="ARBA00043149"/>
    </source>
</evidence>
<sequence length="525" mass="58292">MVLLGAIDQGTSSSRFLIFESDTGQLLASHQIEVRQQFPESGYVEMCPKEIFETTVACIAGACKELKTKHGIEPENIRAVGITNQRETTIIWDRNTREPLYNAIVWLDSRTHDLANKYMKKVDESLDVSSSAAKRSKRDIQVCQNHFKSKTGLPIHPYFTALKLRWLLDNVPAAQKSLSEGTLMVGTVDTWLIWNLLGEYITDVTNASRTLLMDLHERQWSSEMCEFFEIPIGILPRIRSSAEIYGYMKDGPLKCTPLAGCLGDQQSSLLGHGCLQAGEAKNTYGTGTFMLCNTGKKALVSGYGLLTTIAYQFGLDSPAYYALEGSGSIGGNVVRFLRDNLKFFEKTEEIEQLAASVENTEDVYFVPCFAGLYTPQWDPTARGIICGLTQSATRAHIALAALKAVAFQTVEMLEAIQKDMVDIKIASLRADGGMTQNKLFNKLQANSMGIPMECSKMAEISGWGAALAAGIGIGEIDYQSLGEILRQRRPHSMDTYEPASEENERNREFEQWLEAVRRSKGWAHA</sequence>
<evidence type="ECO:0000256" key="2">
    <source>
        <dbReference type="ARBA" id="ARBA00009156"/>
    </source>
</evidence>
<keyword evidence="4" id="KW-0808">Transferase</keyword>
<dbReference type="FunFam" id="3.30.420.40:FF:000177">
    <property type="entry name" value="Glycerol kinase"/>
    <property type="match status" value="1"/>
</dbReference>
<dbReference type="PIRSF" id="PIRSF000538">
    <property type="entry name" value="GlpK"/>
    <property type="match status" value="1"/>
</dbReference>
<dbReference type="SUPFAM" id="SSF53067">
    <property type="entry name" value="Actin-like ATPase domain"/>
    <property type="match status" value="2"/>
</dbReference>
<evidence type="ECO:0000259" key="12">
    <source>
        <dbReference type="Pfam" id="PF00370"/>
    </source>
</evidence>